<reference evidence="3 4" key="1">
    <citation type="submission" date="2021-03" db="EMBL/GenBank/DDBJ databases">
        <title>Thiomicrorhabdus sp.nov.,novel sulfur-oxidizing bacteria isolated from coastal sediment.</title>
        <authorList>
            <person name="Liu X."/>
        </authorList>
    </citation>
    <scope>NUCLEOTIDE SEQUENCE [LARGE SCALE GENOMIC DNA]</scope>
    <source>
        <strain evidence="3 4">6S2-11</strain>
    </source>
</reference>
<proteinExistence type="predicted"/>
<feature type="domain" description="Glycosyl transferase family 1" evidence="1">
    <location>
        <begin position="167"/>
        <end position="316"/>
    </location>
</feature>
<dbReference type="Proteomes" id="UP000664835">
    <property type="component" value="Unassembled WGS sequence"/>
</dbReference>
<dbReference type="SUPFAM" id="SSF53756">
    <property type="entry name" value="UDP-Glycosyltransferase/glycogen phosphorylase"/>
    <property type="match status" value="1"/>
</dbReference>
<name>A0ABS3Q773_9GAMM</name>
<evidence type="ECO:0000313" key="3">
    <source>
        <dbReference type="EMBL" id="MBO1927655.1"/>
    </source>
</evidence>
<keyword evidence="4" id="KW-1185">Reference proteome</keyword>
<gene>
    <name evidence="3" type="ORF">J3998_08705</name>
</gene>
<organism evidence="3 4">
    <name type="scientific">Thiomicrorhabdus marina</name>
    <dbReference type="NCBI Taxonomy" id="2818442"/>
    <lineage>
        <taxon>Bacteria</taxon>
        <taxon>Pseudomonadati</taxon>
        <taxon>Pseudomonadota</taxon>
        <taxon>Gammaproteobacteria</taxon>
        <taxon>Thiotrichales</taxon>
        <taxon>Piscirickettsiaceae</taxon>
        <taxon>Thiomicrorhabdus</taxon>
    </lineage>
</organism>
<dbReference type="RefSeq" id="WP_208150190.1">
    <property type="nucleotide sequence ID" value="NZ_JAGETV010000015.1"/>
</dbReference>
<sequence>MKVLHILRSKGIGGAEKYVLNLALALKEIGVESEFAGIKDGWLYRQMLNNGFKVHSLRMKGYFDLASIFRLARILNDGQFNLVHANLMRASFYAKWAVKFAGTRLVMTAHSTNTHKRFSKKHQIIAVSNAVKDNLVAHGFDEDKVHVVLNGVPEVGRVESIDVQRQLRRTLGADDKLTFLMVARVFKDKGHDLMVSALEQLEAGKLAKLQVVVVGPASTEWAQDLKNRSQKLGLPIRWVGQVDQPKNYYQASDILLLPSRREAISLTLLEACSAGLGIIASRTGGIPEVIKHCQNGFLFESENVSELTLAIEQAVDFPDDFNLYGQGALKTFSDGFSIQRNAQQTVLVYQGACNENA</sequence>
<evidence type="ECO:0000259" key="2">
    <source>
        <dbReference type="Pfam" id="PF13439"/>
    </source>
</evidence>
<dbReference type="Gene3D" id="3.40.50.2000">
    <property type="entry name" value="Glycogen Phosphorylase B"/>
    <property type="match status" value="2"/>
</dbReference>
<dbReference type="InterPro" id="IPR028098">
    <property type="entry name" value="Glyco_trans_4-like_N"/>
</dbReference>
<dbReference type="Pfam" id="PF00534">
    <property type="entry name" value="Glycos_transf_1"/>
    <property type="match status" value="1"/>
</dbReference>
<dbReference type="EMBL" id="JAGETV010000015">
    <property type="protein sequence ID" value="MBO1927655.1"/>
    <property type="molecule type" value="Genomic_DNA"/>
</dbReference>
<comment type="caution">
    <text evidence="3">The sequence shown here is derived from an EMBL/GenBank/DDBJ whole genome shotgun (WGS) entry which is preliminary data.</text>
</comment>
<dbReference type="Pfam" id="PF13439">
    <property type="entry name" value="Glyco_transf_4"/>
    <property type="match status" value="1"/>
</dbReference>
<dbReference type="InterPro" id="IPR001296">
    <property type="entry name" value="Glyco_trans_1"/>
</dbReference>
<evidence type="ECO:0000259" key="1">
    <source>
        <dbReference type="Pfam" id="PF00534"/>
    </source>
</evidence>
<evidence type="ECO:0000313" key="4">
    <source>
        <dbReference type="Proteomes" id="UP000664835"/>
    </source>
</evidence>
<feature type="domain" description="Glycosyltransferase subfamily 4-like N-terminal" evidence="2">
    <location>
        <begin position="12"/>
        <end position="152"/>
    </location>
</feature>
<dbReference type="CDD" id="cd03801">
    <property type="entry name" value="GT4_PimA-like"/>
    <property type="match status" value="1"/>
</dbReference>
<accession>A0ABS3Q773</accession>
<dbReference type="PANTHER" id="PTHR12526:SF637">
    <property type="entry name" value="GLYCOSYLTRANSFERASE EPSF-RELATED"/>
    <property type="match status" value="1"/>
</dbReference>
<protein>
    <submittedName>
        <fullName evidence="3">Glycosyltransferase family 4 protein</fullName>
    </submittedName>
</protein>
<dbReference type="PANTHER" id="PTHR12526">
    <property type="entry name" value="GLYCOSYLTRANSFERASE"/>
    <property type="match status" value="1"/>
</dbReference>